<name>A0A1I1V7K4_9RHOB</name>
<keyword evidence="1" id="KW-0732">Signal</keyword>
<evidence type="ECO:0000313" key="3">
    <source>
        <dbReference type="Proteomes" id="UP000198977"/>
    </source>
</evidence>
<sequence length="298" mass="32475">MLKYFLYFTILAASFANTPTTGSAQDLDPVCQQNVRDLCGATDIGTCFQDGSMWSSVYNECVGDIQTMIEMDREFRIQQRNDAQSVRLNVLGYSYGGILRAGPGMNYGKIGSLAEGEQLFDLVDTGITFDGYSWFKVSTSIGEGYHWGGIFCTEGTRPANGVLAGCDNSPVQMAVFSCNVGSKTVSVTADNNGLTYTYGANGRTEKTITGGPRSGNLHWMQMRFAGLVSQLRFSSGEYSYIVFSAEGNGNTGAQAFSGLVVMQGTREISSKTCNRMTEFNPSFDYNSLPQDDERYSAM</sequence>
<keyword evidence="3" id="KW-1185">Reference proteome</keyword>
<evidence type="ECO:0000313" key="2">
    <source>
        <dbReference type="EMBL" id="SFD78874.1"/>
    </source>
</evidence>
<feature type="chain" id="PRO_5011594837" evidence="1">
    <location>
        <begin position="25"/>
        <end position="298"/>
    </location>
</feature>
<evidence type="ECO:0000256" key="1">
    <source>
        <dbReference type="SAM" id="SignalP"/>
    </source>
</evidence>
<protein>
    <submittedName>
        <fullName evidence="2">Uncharacterized protein</fullName>
    </submittedName>
</protein>
<feature type="signal peptide" evidence="1">
    <location>
        <begin position="1"/>
        <end position="24"/>
    </location>
</feature>
<proteinExistence type="predicted"/>
<dbReference type="Proteomes" id="UP000198977">
    <property type="component" value="Unassembled WGS sequence"/>
</dbReference>
<organism evidence="2 3">
    <name type="scientific">Sulfitobacter brevis</name>
    <dbReference type="NCBI Taxonomy" id="74348"/>
    <lineage>
        <taxon>Bacteria</taxon>
        <taxon>Pseudomonadati</taxon>
        <taxon>Pseudomonadota</taxon>
        <taxon>Alphaproteobacteria</taxon>
        <taxon>Rhodobacterales</taxon>
        <taxon>Roseobacteraceae</taxon>
        <taxon>Sulfitobacter</taxon>
    </lineage>
</organism>
<dbReference type="EMBL" id="FOMW01000002">
    <property type="protein sequence ID" value="SFD78874.1"/>
    <property type="molecule type" value="Genomic_DNA"/>
</dbReference>
<dbReference type="STRING" id="74348.SAMN04488523_102398"/>
<dbReference type="AlphaFoldDB" id="A0A1I1V7K4"/>
<accession>A0A1I1V7K4</accession>
<gene>
    <name evidence="2" type="ORF">SAMN04488523_102398</name>
</gene>
<reference evidence="2 3" key="1">
    <citation type="submission" date="2016-10" db="EMBL/GenBank/DDBJ databases">
        <authorList>
            <person name="de Groot N.N."/>
        </authorList>
    </citation>
    <scope>NUCLEOTIDE SEQUENCE [LARGE SCALE GENOMIC DNA]</scope>
    <source>
        <strain evidence="2 3">DSM 11443</strain>
    </source>
</reference>